<dbReference type="SUPFAM" id="SSF50891">
    <property type="entry name" value="Cyclophilin-like"/>
    <property type="match status" value="1"/>
</dbReference>
<dbReference type="InterPro" id="IPR041183">
    <property type="entry name" value="Cyclophilin-like"/>
</dbReference>
<feature type="compositionally biased region" description="Low complexity" evidence="1">
    <location>
        <begin position="26"/>
        <end position="35"/>
    </location>
</feature>
<dbReference type="Pfam" id="PF18050">
    <property type="entry name" value="Cyclophil_like2"/>
    <property type="match status" value="1"/>
</dbReference>
<protein>
    <recommendedName>
        <fullName evidence="3">Cyclophilin-like domain-containing protein</fullName>
    </recommendedName>
</protein>
<proteinExistence type="predicted"/>
<feature type="region of interest" description="Disordered" evidence="1">
    <location>
        <begin position="26"/>
        <end position="62"/>
    </location>
</feature>
<organism evidence="4 5">
    <name type="scientific">Parafannyhessea umbonata</name>
    <dbReference type="NCBI Taxonomy" id="604330"/>
    <lineage>
        <taxon>Bacteria</taxon>
        <taxon>Bacillati</taxon>
        <taxon>Actinomycetota</taxon>
        <taxon>Coriobacteriia</taxon>
        <taxon>Coriobacteriales</taxon>
        <taxon>Atopobiaceae</taxon>
        <taxon>Parafannyhessea</taxon>
    </lineage>
</organism>
<evidence type="ECO:0000259" key="3">
    <source>
        <dbReference type="Pfam" id="PF18050"/>
    </source>
</evidence>
<keyword evidence="5" id="KW-1185">Reference proteome</keyword>
<dbReference type="Proteomes" id="UP000199135">
    <property type="component" value="Unassembled WGS sequence"/>
</dbReference>
<evidence type="ECO:0000256" key="2">
    <source>
        <dbReference type="SAM" id="SignalP"/>
    </source>
</evidence>
<dbReference type="RefSeq" id="WP_078687745.1">
    <property type="nucleotide sequence ID" value="NZ_FNWT01000008.1"/>
</dbReference>
<dbReference type="EMBL" id="FNWT01000008">
    <property type="protein sequence ID" value="SEH63635.1"/>
    <property type="molecule type" value="Genomic_DNA"/>
</dbReference>
<reference evidence="4 5" key="1">
    <citation type="submission" date="2016-10" db="EMBL/GenBank/DDBJ databases">
        <authorList>
            <person name="Varghese N."/>
            <person name="Submissions S."/>
        </authorList>
    </citation>
    <scope>NUCLEOTIDE SEQUENCE [LARGE SCALE GENOMIC DNA]</scope>
    <source>
        <strain evidence="4 5">WCP15</strain>
    </source>
</reference>
<feature type="chain" id="PRO_5047198840" description="Cyclophilin-like domain-containing protein" evidence="2">
    <location>
        <begin position="23"/>
        <end position="179"/>
    </location>
</feature>
<dbReference type="Gene3D" id="2.40.100.20">
    <property type="match status" value="1"/>
</dbReference>
<comment type="caution">
    <text evidence="4">The sequence shown here is derived from an EMBL/GenBank/DDBJ whole genome shotgun (WGS) entry which is preliminary data.</text>
</comment>
<feature type="domain" description="Cyclophilin-like" evidence="3">
    <location>
        <begin position="68"/>
        <end position="176"/>
    </location>
</feature>
<feature type="signal peptide" evidence="2">
    <location>
        <begin position="1"/>
        <end position="22"/>
    </location>
</feature>
<gene>
    <name evidence="4" type="ORF">SAMN05216447_10856</name>
</gene>
<keyword evidence="2" id="KW-0732">Signal</keyword>
<dbReference type="InterPro" id="IPR029000">
    <property type="entry name" value="Cyclophilin-like_dom_sf"/>
</dbReference>
<sequence>MRNTAIAAAIGLTLLLAGCAGAGSSLAGSSGSQSAPQEPATAMSARQSDAASDMQEDNDEETTEMKLNIAGTDVAVAWEDNQAVAELKALAADGPVTVELHRYGGFEQVGPLGTSLTSSDVQITTESGDIVLYAGDQISIFYGPNSWSYTRLGHITNKTVDEMTDLLANGDVNITITTI</sequence>
<accession>A0A1H6JWI5</accession>
<evidence type="ECO:0000256" key="1">
    <source>
        <dbReference type="SAM" id="MobiDB-lite"/>
    </source>
</evidence>
<evidence type="ECO:0000313" key="5">
    <source>
        <dbReference type="Proteomes" id="UP000199135"/>
    </source>
</evidence>
<dbReference type="PROSITE" id="PS51257">
    <property type="entry name" value="PROKAR_LIPOPROTEIN"/>
    <property type="match status" value="1"/>
</dbReference>
<name>A0A1H6JWI5_9ACTN</name>
<evidence type="ECO:0000313" key="4">
    <source>
        <dbReference type="EMBL" id="SEH63635.1"/>
    </source>
</evidence>